<keyword evidence="9" id="KW-1185">Reference proteome</keyword>
<dbReference type="OrthoDB" id="10250831at2759"/>
<dbReference type="SUPFAM" id="SSF75689">
    <property type="entry name" value="Zinc-binding domain of translation initiation factor 2 beta"/>
    <property type="match status" value="1"/>
</dbReference>
<reference evidence="8" key="1">
    <citation type="submission" date="2021-06" db="EMBL/GenBank/DDBJ databases">
        <authorList>
            <person name="Kallberg Y."/>
            <person name="Tangrot J."/>
            <person name="Rosling A."/>
        </authorList>
    </citation>
    <scope>NUCLEOTIDE SEQUENCE</scope>
    <source>
        <strain evidence="8">MT106</strain>
    </source>
</reference>
<dbReference type="CDD" id="cd11561">
    <property type="entry name" value="W2_eIF5"/>
    <property type="match status" value="1"/>
</dbReference>
<evidence type="ECO:0000256" key="2">
    <source>
        <dbReference type="ARBA" id="ARBA00022540"/>
    </source>
</evidence>
<evidence type="ECO:0000256" key="5">
    <source>
        <dbReference type="ARBA" id="ARBA00023134"/>
    </source>
</evidence>
<dbReference type="SUPFAM" id="SSF48371">
    <property type="entry name" value="ARM repeat"/>
    <property type="match status" value="1"/>
</dbReference>
<evidence type="ECO:0000256" key="3">
    <source>
        <dbReference type="ARBA" id="ARBA00022741"/>
    </source>
</evidence>
<dbReference type="AlphaFoldDB" id="A0A9N9E2X7"/>
<dbReference type="GO" id="GO:0001732">
    <property type="term" value="P:formation of cytoplasmic translation initiation complex"/>
    <property type="evidence" value="ECO:0007669"/>
    <property type="project" value="TreeGrafter"/>
</dbReference>
<dbReference type="InterPro" id="IPR016024">
    <property type="entry name" value="ARM-type_fold"/>
</dbReference>
<dbReference type="Gene3D" id="3.30.30.170">
    <property type="match status" value="1"/>
</dbReference>
<sequence length="380" mass="43178">MDTLNIGGNEKDRFYRYKMPKLISKIEGKGNGIKTVIPNMSDIARSLGRPPTYPTKFFGCELGAQVKCDEKTDRYIVNGAHEAARLQELLDGFIKKFVLCAGCQNPETDLIISKNQKIIRDCKACGQRTDIDMRHKLVTFILKNPPTPPKGKGGKKDKKAASKKNGNGEPDSPKDEGGSEEGSQDELTRSINTAAAELPTADPNCDDDDWAVDTSPEAVRDRIKDLEKDPHEQLADWLEKNKSLGTKEIYKKTKELGITKESSKILQVLVLGLFDENFRKDTVIDKQIRKRAKLFQKFIQNHDDQRNLLGATEYLVGVKYEELLESKIICKILMEYYQNELIEEDVFQIWLEGNESPKYKKLFKQTANIDYVDPQVNRDI</sequence>
<keyword evidence="2" id="KW-0396">Initiation factor</keyword>
<name>A0A9N9E2X7_9GLOM</name>
<feature type="region of interest" description="Disordered" evidence="6">
    <location>
        <begin position="140"/>
        <end position="187"/>
    </location>
</feature>
<dbReference type="GO" id="GO:0071074">
    <property type="term" value="F:eukaryotic initiation factor eIF2 binding"/>
    <property type="evidence" value="ECO:0007669"/>
    <property type="project" value="TreeGrafter"/>
</dbReference>
<keyword evidence="5" id="KW-0342">GTP-binding</keyword>
<dbReference type="InterPro" id="IPR016190">
    <property type="entry name" value="Transl_init_fac_IF2/IF5_Zn-bd"/>
</dbReference>
<dbReference type="GO" id="GO:0005829">
    <property type="term" value="C:cytosol"/>
    <property type="evidence" value="ECO:0007669"/>
    <property type="project" value="TreeGrafter"/>
</dbReference>
<dbReference type="InterPro" id="IPR002735">
    <property type="entry name" value="Transl_init_fac_IF2/IF5_dom"/>
</dbReference>
<evidence type="ECO:0000313" key="8">
    <source>
        <dbReference type="EMBL" id="CAG8657753.1"/>
    </source>
</evidence>
<dbReference type="InterPro" id="IPR003307">
    <property type="entry name" value="W2_domain"/>
</dbReference>
<dbReference type="Pfam" id="PF01873">
    <property type="entry name" value="eIF-5_eIF-2B"/>
    <property type="match status" value="1"/>
</dbReference>
<dbReference type="GO" id="GO:0005092">
    <property type="term" value="F:GDP-dissociation inhibitor activity"/>
    <property type="evidence" value="ECO:0007669"/>
    <property type="project" value="TreeGrafter"/>
</dbReference>
<dbReference type="Proteomes" id="UP000789831">
    <property type="component" value="Unassembled WGS sequence"/>
</dbReference>
<dbReference type="Gene3D" id="1.25.40.180">
    <property type="match status" value="1"/>
</dbReference>
<organism evidence="8 9">
    <name type="scientific">Ambispora gerdemannii</name>
    <dbReference type="NCBI Taxonomy" id="144530"/>
    <lineage>
        <taxon>Eukaryota</taxon>
        <taxon>Fungi</taxon>
        <taxon>Fungi incertae sedis</taxon>
        <taxon>Mucoromycota</taxon>
        <taxon>Glomeromycotina</taxon>
        <taxon>Glomeromycetes</taxon>
        <taxon>Archaeosporales</taxon>
        <taxon>Ambisporaceae</taxon>
        <taxon>Ambispora</taxon>
    </lineage>
</organism>
<feature type="domain" description="W2" evidence="7">
    <location>
        <begin position="213"/>
        <end position="380"/>
    </location>
</feature>
<keyword evidence="3" id="KW-0547">Nucleotide-binding</keyword>
<evidence type="ECO:0000256" key="6">
    <source>
        <dbReference type="SAM" id="MobiDB-lite"/>
    </source>
</evidence>
<evidence type="ECO:0000256" key="4">
    <source>
        <dbReference type="ARBA" id="ARBA00022917"/>
    </source>
</evidence>
<proteinExistence type="inferred from homology"/>
<dbReference type="FunFam" id="2.20.25.350:FF:000001">
    <property type="entry name" value="Eukaryotic translation initiation factor 5"/>
    <property type="match status" value="1"/>
</dbReference>
<evidence type="ECO:0000259" key="7">
    <source>
        <dbReference type="PROSITE" id="PS51363"/>
    </source>
</evidence>
<dbReference type="PANTHER" id="PTHR23001">
    <property type="entry name" value="EUKARYOTIC TRANSLATION INITIATION FACTOR"/>
    <property type="match status" value="1"/>
</dbReference>
<dbReference type="PANTHER" id="PTHR23001:SF7">
    <property type="entry name" value="EUKARYOTIC TRANSLATION INITIATION FACTOR 5"/>
    <property type="match status" value="1"/>
</dbReference>
<evidence type="ECO:0000256" key="1">
    <source>
        <dbReference type="ARBA" id="ARBA00010397"/>
    </source>
</evidence>
<dbReference type="SMART" id="SM00653">
    <property type="entry name" value="eIF2B_5"/>
    <property type="match status" value="1"/>
</dbReference>
<protein>
    <submittedName>
        <fullName evidence="8">7698_t:CDS:1</fullName>
    </submittedName>
</protein>
<dbReference type="EMBL" id="CAJVPL010005397">
    <property type="protein sequence ID" value="CAG8657753.1"/>
    <property type="molecule type" value="Genomic_DNA"/>
</dbReference>
<comment type="similarity">
    <text evidence="1">Belongs to the eIF-2-beta/eIF-5 family.</text>
</comment>
<feature type="non-terminal residue" evidence="8">
    <location>
        <position position="380"/>
    </location>
</feature>
<dbReference type="SUPFAM" id="SSF100966">
    <property type="entry name" value="Translation initiation factor 2 beta, aIF2beta, N-terminal domain"/>
    <property type="match status" value="1"/>
</dbReference>
<dbReference type="InterPro" id="IPR045196">
    <property type="entry name" value="IF2/IF5"/>
</dbReference>
<dbReference type="Gene3D" id="2.20.25.350">
    <property type="match status" value="1"/>
</dbReference>
<keyword evidence="4" id="KW-0648">Protein biosynthesis</keyword>
<gene>
    <name evidence="8" type="ORF">AGERDE_LOCUS11671</name>
</gene>
<feature type="compositionally biased region" description="Basic residues" evidence="6">
    <location>
        <begin position="152"/>
        <end position="162"/>
    </location>
</feature>
<accession>A0A9N9E2X7</accession>
<dbReference type="GO" id="GO:0005525">
    <property type="term" value="F:GTP binding"/>
    <property type="evidence" value="ECO:0007669"/>
    <property type="project" value="UniProtKB-KW"/>
</dbReference>
<dbReference type="PROSITE" id="PS51363">
    <property type="entry name" value="W2"/>
    <property type="match status" value="1"/>
</dbReference>
<dbReference type="FunFam" id="3.30.30.170:FF:000002">
    <property type="entry name" value="Eukaryotic translation initiation factor 5"/>
    <property type="match status" value="1"/>
</dbReference>
<dbReference type="GO" id="GO:0003743">
    <property type="term" value="F:translation initiation factor activity"/>
    <property type="evidence" value="ECO:0007669"/>
    <property type="project" value="UniProtKB-KW"/>
</dbReference>
<evidence type="ECO:0000313" key="9">
    <source>
        <dbReference type="Proteomes" id="UP000789831"/>
    </source>
</evidence>
<comment type="caution">
    <text evidence="8">The sequence shown here is derived from an EMBL/GenBank/DDBJ whole genome shotgun (WGS) entry which is preliminary data.</text>
</comment>
<dbReference type="InterPro" id="IPR016189">
    <property type="entry name" value="Transl_init_fac_IF2/IF5_N"/>
</dbReference>